<dbReference type="STRING" id="217511.GCA_001463845_02104"/>
<organism evidence="1 2">
    <name type="scientific">Fulvimarina pelagi HTCC2506</name>
    <dbReference type="NCBI Taxonomy" id="314231"/>
    <lineage>
        <taxon>Bacteria</taxon>
        <taxon>Pseudomonadati</taxon>
        <taxon>Pseudomonadota</taxon>
        <taxon>Alphaproteobacteria</taxon>
        <taxon>Hyphomicrobiales</taxon>
        <taxon>Aurantimonadaceae</taxon>
        <taxon>Fulvimarina</taxon>
    </lineage>
</organism>
<dbReference type="Proteomes" id="UP000004310">
    <property type="component" value="Unassembled WGS sequence"/>
</dbReference>
<dbReference type="InterPro" id="IPR015001">
    <property type="entry name" value="DUF1850"/>
</dbReference>
<name>Q0G2D1_9HYPH</name>
<reference evidence="1 2" key="1">
    <citation type="journal article" date="2010" name="J. Bacteriol.">
        <title>Genome sequence of Fulvimarina pelagi HTCC2506T, a Mn(II)-oxidizing alphaproteobacterium possessing an aerobic anoxygenic photosynthetic gene cluster and Xanthorhodopsin.</title>
        <authorList>
            <person name="Kang I."/>
            <person name="Oh H.M."/>
            <person name="Lim S.I."/>
            <person name="Ferriera S."/>
            <person name="Giovannoni S.J."/>
            <person name="Cho J.C."/>
        </authorList>
    </citation>
    <scope>NUCLEOTIDE SEQUENCE [LARGE SCALE GENOMIC DNA]</scope>
    <source>
        <strain evidence="1 2">HTCC2506</strain>
    </source>
</reference>
<dbReference type="EMBL" id="AATP01000003">
    <property type="protein sequence ID" value="EAU41267.1"/>
    <property type="molecule type" value="Genomic_DNA"/>
</dbReference>
<protein>
    <recommendedName>
        <fullName evidence="3">DUF1850 domain-containing protein</fullName>
    </recommendedName>
</protein>
<dbReference type="RefSeq" id="WP_007065316.1">
    <property type="nucleotide sequence ID" value="NZ_DS022272.1"/>
</dbReference>
<evidence type="ECO:0000313" key="1">
    <source>
        <dbReference type="EMBL" id="EAU41267.1"/>
    </source>
</evidence>
<evidence type="ECO:0000313" key="2">
    <source>
        <dbReference type="Proteomes" id="UP000004310"/>
    </source>
</evidence>
<evidence type="ECO:0008006" key="3">
    <source>
        <dbReference type="Google" id="ProtNLM"/>
    </source>
</evidence>
<gene>
    <name evidence="1" type="ORF">FP2506_00830</name>
</gene>
<dbReference type="HOGENOM" id="CLU_1607936_0_0_5"/>
<accession>Q0G2D1</accession>
<keyword evidence="2" id="KW-1185">Reference proteome</keyword>
<comment type="caution">
    <text evidence="1">The sequence shown here is derived from an EMBL/GenBank/DDBJ whole genome shotgun (WGS) entry which is preliminary data.</text>
</comment>
<dbReference type="eggNOG" id="COG4729">
    <property type="taxonomic scope" value="Bacteria"/>
</dbReference>
<sequence length="162" mass="18135">MARFDAFTVNIAAALTAAMFLFVLTPAVARDAAPFSLVIANEETELYRFPARPDDRFTLAWIHSVEHETWEETFRITNAGAIEIHSTRFKTFGAGVPSDGADTTRIENGWVIMDGIDRTVDPLAVLATPKEDYRLHWNDEDYDLTPDDTPHVLTFVIVPALP</sequence>
<dbReference type="AlphaFoldDB" id="Q0G2D1"/>
<proteinExistence type="predicted"/>
<dbReference type="Pfam" id="PF08905">
    <property type="entry name" value="DUF1850"/>
    <property type="match status" value="1"/>
</dbReference>